<dbReference type="Proteomes" id="UP000198304">
    <property type="component" value="Unassembled WGS sequence"/>
</dbReference>
<name>A0A239CN53_9FIRM</name>
<proteinExistence type="predicted"/>
<evidence type="ECO:0000313" key="2">
    <source>
        <dbReference type="Proteomes" id="UP000198304"/>
    </source>
</evidence>
<dbReference type="RefSeq" id="WP_089282298.1">
    <property type="nucleotide sequence ID" value="NZ_FZOJ01000006.1"/>
</dbReference>
<organism evidence="1 2">
    <name type="scientific">Anaerovirgula multivorans</name>
    <dbReference type="NCBI Taxonomy" id="312168"/>
    <lineage>
        <taxon>Bacteria</taxon>
        <taxon>Bacillati</taxon>
        <taxon>Bacillota</taxon>
        <taxon>Clostridia</taxon>
        <taxon>Peptostreptococcales</taxon>
        <taxon>Natronincolaceae</taxon>
        <taxon>Anaerovirgula</taxon>
    </lineage>
</organism>
<protein>
    <submittedName>
        <fullName evidence="1">Uncharacterized protein</fullName>
    </submittedName>
</protein>
<keyword evidence="2" id="KW-1185">Reference proteome</keyword>
<reference evidence="1 2" key="1">
    <citation type="submission" date="2017-06" db="EMBL/GenBank/DDBJ databases">
        <authorList>
            <person name="Kim H.J."/>
            <person name="Triplett B.A."/>
        </authorList>
    </citation>
    <scope>NUCLEOTIDE SEQUENCE [LARGE SCALE GENOMIC DNA]</scope>
    <source>
        <strain evidence="1 2">SCA</strain>
    </source>
</reference>
<sequence length="92" mass="10466">MNVKEYVDKVKLFLKLGTEIGSYSVSEGAAIHVSAKRLIQLADEASLIVDIEYMNDQSYPYRLRTTVDNVPFIACMSQREFAEWKKDEAALC</sequence>
<gene>
    <name evidence="1" type="ORF">SAMN05446037_100643</name>
</gene>
<accession>A0A239CN53</accession>
<dbReference type="AlphaFoldDB" id="A0A239CN53"/>
<dbReference type="EMBL" id="FZOJ01000006">
    <property type="protein sequence ID" value="SNS21158.1"/>
    <property type="molecule type" value="Genomic_DNA"/>
</dbReference>
<evidence type="ECO:0000313" key="1">
    <source>
        <dbReference type="EMBL" id="SNS21158.1"/>
    </source>
</evidence>